<sequence>MCMNTSRHLTHVNLQFGSLLAPQWAATRPMSEVRKVLGKRGFRKEACAFYRKDHLNFGIFSEAVERIDMLTGKREICGAEMGQLREAQENDIRHKLRK</sequence>
<evidence type="ECO:0000313" key="1">
    <source>
        <dbReference type="EMBL" id="KAL1280426.1"/>
    </source>
</evidence>
<name>A0ABR3NUI6_9TELE</name>
<reference evidence="1 2" key="1">
    <citation type="submission" date="2023-09" db="EMBL/GenBank/DDBJ databases">
        <authorList>
            <person name="Wang M."/>
        </authorList>
    </citation>
    <scope>NUCLEOTIDE SEQUENCE [LARGE SCALE GENOMIC DNA]</scope>
    <source>
        <strain evidence="1">GT-2023</strain>
        <tissue evidence="1">Liver</tissue>
    </source>
</reference>
<organism evidence="1 2">
    <name type="scientific">Cirrhinus molitorella</name>
    <name type="common">mud carp</name>
    <dbReference type="NCBI Taxonomy" id="172907"/>
    <lineage>
        <taxon>Eukaryota</taxon>
        <taxon>Metazoa</taxon>
        <taxon>Chordata</taxon>
        <taxon>Craniata</taxon>
        <taxon>Vertebrata</taxon>
        <taxon>Euteleostomi</taxon>
        <taxon>Actinopterygii</taxon>
        <taxon>Neopterygii</taxon>
        <taxon>Teleostei</taxon>
        <taxon>Ostariophysi</taxon>
        <taxon>Cypriniformes</taxon>
        <taxon>Cyprinidae</taxon>
        <taxon>Labeoninae</taxon>
        <taxon>Labeonini</taxon>
        <taxon>Cirrhinus</taxon>
    </lineage>
</organism>
<dbReference type="EMBL" id="JAYMGO010000002">
    <property type="protein sequence ID" value="KAL1280426.1"/>
    <property type="molecule type" value="Genomic_DNA"/>
</dbReference>
<gene>
    <name evidence="1" type="ORF">QQF64_015026</name>
</gene>
<dbReference type="Proteomes" id="UP001558613">
    <property type="component" value="Unassembled WGS sequence"/>
</dbReference>
<protein>
    <submittedName>
        <fullName evidence="1">Uncharacterized protein</fullName>
    </submittedName>
</protein>
<keyword evidence="2" id="KW-1185">Reference proteome</keyword>
<accession>A0ABR3NUI6</accession>
<evidence type="ECO:0000313" key="2">
    <source>
        <dbReference type="Proteomes" id="UP001558613"/>
    </source>
</evidence>
<proteinExistence type="predicted"/>
<comment type="caution">
    <text evidence="1">The sequence shown here is derived from an EMBL/GenBank/DDBJ whole genome shotgun (WGS) entry which is preliminary data.</text>
</comment>